<dbReference type="AlphaFoldDB" id="A0A9D2DU75"/>
<evidence type="ECO:0000256" key="1">
    <source>
        <dbReference type="ARBA" id="ARBA00023015"/>
    </source>
</evidence>
<dbReference type="PROSITE" id="PS00041">
    <property type="entry name" value="HTH_ARAC_FAMILY_1"/>
    <property type="match status" value="1"/>
</dbReference>
<dbReference type="PANTHER" id="PTHR43280">
    <property type="entry name" value="ARAC-FAMILY TRANSCRIPTIONAL REGULATOR"/>
    <property type="match status" value="1"/>
</dbReference>
<dbReference type="PROSITE" id="PS01124">
    <property type="entry name" value="HTH_ARAC_FAMILY_2"/>
    <property type="match status" value="1"/>
</dbReference>
<keyword evidence="2" id="KW-0238">DNA-binding</keyword>
<dbReference type="InterPro" id="IPR020449">
    <property type="entry name" value="Tscrpt_reg_AraC-type_HTH"/>
</dbReference>
<comment type="caution">
    <text evidence="5">The sequence shown here is derived from an EMBL/GenBank/DDBJ whole genome shotgun (WGS) entry which is preliminary data.</text>
</comment>
<dbReference type="InterPro" id="IPR018062">
    <property type="entry name" value="HTH_AraC-typ_CS"/>
</dbReference>
<dbReference type="InterPro" id="IPR018060">
    <property type="entry name" value="HTH_AraC"/>
</dbReference>
<dbReference type="SUPFAM" id="SSF46689">
    <property type="entry name" value="Homeodomain-like"/>
    <property type="match status" value="2"/>
</dbReference>
<protein>
    <submittedName>
        <fullName evidence="5">AraC family transcriptional regulator</fullName>
    </submittedName>
</protein>
<dbReference type="Gene3D" id="2.60.120.10">
    <property type="entry name" value="Jelly Rolls"/>
    <property type="match status" value="1"/>
</dbReference>
<sequence>MQKAEKKAKIITDETLRETVSHGNEEYPFCYYLEDVWEFDLHCIDWHWHPEIEFVFVQKGTVTFLVGSERYVLTAGNGIFINSQILHRFEADETAVIPNIVFSPSLLSSKGSLIYEKYIEPVLHAPMDCLILSPDLPWQKTALDELLSVFSLQETAEPDELQTVQLLLKLWGTLYAHIPAAGSDSPSKGSAYDQARLQIMLQYIHANYPQPVSLDDIARTVTLSKSSVLHIFHQYLHISPVNYLIRYRLKRAARLLVSTESSIFSIAQSTGFESPGYFCRKFKELYQMTPGEYRKRKGDGMS</sequence>
<dbReference type="InterPro" id="IPR013096">
    <property type="entry name" value="Cupin_2"/>
</dbReference>
<dbReference type="Gene3D" id="1.10.10.60">
    <property type="entry name" value="Homeodomain-like"/>
    <property type="match status" value="2"/>
</dbReference>
<keyword evidence="1" id="KW-0805">Transcription regulation</keyword>
<accession>A0A9D2DU75</accession>
<dbReference type="Pfam" id="PF12833">
    <property type="entry name" value="HTH_18"/>
    <property type="match status" value="1"/>
</dbReference>
<dbReference type="InterPro" id="IPR009057">
    <property type="entry name" value="Homeodomain-like_sf"/>
</dbReference>
<keyword evidence="3" id="KW-0804">Transcription</keyword>
<proteinExistence type="predicted"/>
<dbReference type="CDD" id="cd02209">
    <property type="entry name" value="cupin_XRE_C"/>
    <property type="match status" value="1"/>
</dbReference>
<reference evidence="5" key="2">
    <citation type="submission" date="2021-04" db="EMBL/GenBank/DDBJ databases">
        <authorList>
            <person name="Gilroy R."/>
        </authorList>
    </citation>
    <scope>NUCLEOTIDE SEQUENCE</scope>
    <source>
        <strain evidence="5">14324</strain>
    </source>
</reference>
<dbReference type="InterPro" id="IPR011051">
    <property type="entry name" value="RmlC_Cupin_sf"/>
</dbReference>
<reference evidence="5" key="1">
    <citation type="journal article" date="2021" name="PeerJ">
        <title>Extensive microbial diversity within the chicken gut microbiome revealed by metagenomics and culture.</title>
        <authorList>
            <person name="Gilroy R."/>
            <person name="Ravi A."/>
            <person name="Getino M."/>
            <person name="Pursley I."/>
            <person name="Horton D.L."/>
            <person name="Alikhan N.F."/>
            <person name="Baker D."/>
            <person name="Gharbi K."/>
            <person name="Hall N."/>
            <person name="Watson M."/>
            <person name="Adriaenssens E.M."/>
            <person name="Foster-Nyarko E."/>
            <person name="Jarju S."/>
            <person name="Secka A."/>
            <person name="Antonio M."/>
            <person name="Oren A."/>
            <person name="Chaudhuri R.R."/>
            <person name="La Ragione R."/>
            <person name="Hildebrand F."/>
            <person name="Pallen M.J."/>
        </authorList>
    </citation>
    <scope>NUCLEOTIDE SEQUENCE</scope>
    <source>
        <strain evidence="5">14324</strain>
    </source>
</reference>
<dbReference type="SUPFAM" id="SSF51182">
    <property type="entry name" value="RmlC-like cupins"/>
    <property type="match status" value="1"/>
</dbReference>
<dbReference type="PANTHER" id="PTHR43280:SF2">
    <property type="entry name" value="HTH-TYPE TRANSCRIPTIONAL REGULATOR EXSA"/>
    <property type="match status" value="1"/>
</dbReference>
<dbReference type="Proteomes" id="UP000824041">
    <property type="component" value="Unassembled WGS sequence"/>
</dbReference>
<dbReference type="InterPro" id="IPR014710">
    <property type="entry name" value="RmlC-like_jellyroll"/>
</dbReference>
<feature type="domain" description="HTH araC/xylS-type" evidence="4">
    <location>
        <begin position="198"/>
        <end position="296"/>
    </location>
</feature>
<dbReference type="PRINTS" id="PR00032">
    <property type="entry name" value="HTHARAC"/>
</dbReference>
<name>A0A9D2DU75_9FIRM</name>
<evidence type="ECO:0000313" key="5">
    <source>
        <dbReference type="EMBL" id="HIZ23178.1"/>
    </source>
</evidence>
<dbReference type="EMBL" id="DXBU01000139">
    <property type="protein sequence ID" value="HIZ23178.1"/>
    <property type="molecule type" value="Genomic_DNA"/>
</dbReference>
<gene>
    <name evidence="5" type="ORF">IAA21_10345</name>
</gene>
<evidence type="ECO:0000259" key="4">
    <source>
        <dbReference type="PROSITE" id="PS01124"/>
    </source>
</evidence>
<dbReference type="GO" id="GO:0043565">
    <property type="term" value="F:sequence-specific DNA binding"/>
    <property type="evidence" value="ECO:0007669"/>
    <property type="project" value="InterPro"/>
</dbReference>
<dbReference type="GO" id="GO:0003700">
    <property type="term" value="F:DNA-binding transcription factor activity"/>
    <property type="evidence" value="ECO:0007669"/>
    <property type="project" value="InterPro"/>
</dbReference>
<evidence type="ECO:0000256" key="3">
    <source>
        <dbReference type="ARBA" id="ARBA00023163"/>
    </source>
</evidence>
<evidence type="ECO:0000256" key="2">
    <source>
        <dbReference type="ARBA" id="ARBA00023125"/>
    </source>
</evidence>
<organism evidence="5 6">
    <name type="scientific">Candidatus Blautia faecigallinarum</name>
    <dbReference type="NCBI Taxonomy" id="2838488"/>
    <lineage>
        <taxon>Bacteria</taxon>
        <taxon>Bacillati</taxon>
        <taxon>Bacillota</taxon>
        <taxon>Clostridia</taxon>
        <taxon>Lachnospirales</taxon>
        <taxon>Lachnospiraceae</taxon>
        <taxon>Blautia</taxon>
    </lineage>
</organism>
<dbReference type="SMART" id="SM00342">
    <property type="entry name" value="HTH_ARAC"/>
    <property type="match status" value="1"/>
</dbReference>
<evidence type="ECO:0000313" key="6">
    <source>
        <dbReference type="Proteomes" id="UP000824041"/>
    </source>
</evidence>
<dbReference type="Pfam" id="PF07883">
    <property type="entry name" value="Cupin_2"/>
    <property type="match status" value="1"/>
</dbReference>